<sequence>MAWSGHPNGVTRACRRGTPRYATDQYGPVCGRSTPFQAVKDMISLMVLEDMREKGEREMVQR</sequence>
<name>A0A843W839_COLES</name>
<protein>
    <submittedName>
        <fullName evidence="1">Uncharacterized protein</fullName>
    </submittedName>
</protein>
<organism evidence="1 2">
    <name type="scientific">Colocasia esculenta</name>
    <name type="common">Wild taro</name>
    <name type="synonym">Arum esculentum</name>
    <dbReference type="NCBI Taxonomy" id="4460"/>
    <lineage>
        <taxon>Eukaryota</taxon>
        <taxon>Viridiplantae</taxon>
        <taxon>Streptophyta</taxon>
        <taxon>Embryophyta</taxon>
        <taxon>Tracheophyta</taxon>
        <taxon>Spermatophyta</taxon>
        <taxon>Magnoliopsida</taxon>
        <taxon>Liliopsida</taxon>
        <taxon>Araceae</taxon>
        <taxon>Aroideae</taxon>
        <taxon>Colocasieae</taxon>
        <taxon>Colocasia</taxon>
    </lineage>
</organism>
<gene>
    <name evidence="1" type="ORF">Taro_040112</name>
</gene>
<accession>A0A843W839</accession>
<dbReference type="EMBL" id="NMUH01003838">
    <property type="protein sequence ID" value="MQM07273.1"/>
    <property type="molecule type" value="Genomic_DNA"/>
</dbReference>
<evidence type="ECO:0000313" key="2">
    <source>
        <dbReference type="Proteomes" id="UP000652761"/>
    </source>
</evidence>
<dbReference type="Proteomes" id="UP000652761">
    <property type="component" value="Unassembled WGS sequence"/>
</dbReference>
<proteinExistence type="predicted"/>
<keyword evidence="2" id="KW-1185">Reference proteome</keyword>
<dbReference type="AlphaFoldDB" id="A0A843W839"/>
<reference evidence="1" key="1">
    <citation type="submission" date="2017-07" db="EMBL/GenBank/DDBJ databases">
        <title>Taro Niue Genome Assembly and Annotation.</title>
        <authorList>
            <person name="Atibalentja N."/>
            <person name="Keating K."/>
            <person name="Fields C.J."/>
        </authorList>
    </citation>
    <scope>NUCLEOTIDE SEQUENCE</scope>
    <source>
        <strain evidence="1">Niue_2</strain>
        <tissue evidence="1">Leaf</tissue>
    </source>
</reference>
<comment type="caution">
    <text evidence="1">The sequence shown here is derived from an EMBL/GenBank/DDBJ whole genome shotgun (WGS) entry which is preliminary data.</text>
</comment>
<evidence type="ECO:0000313" key="1">
    <source>
        <dbReference type="EMBL" id="MQM07273.1"/>
    </source>
</evidence>